<keyword evidence="4" id="KW-1185">Reference proteome</keyword>
<protein>
    <submittedName>
        <fullName evidence="3">Uncharacterized protein</fullName>
    </submittedName>
</protein>
<dbReference type="EMBL" id="JASCZI010184133">
    <property type="protein sequence ID" value="MED6189948.1"/>
    <property type="molecule type" value="Genomic_DNA"/>
</dbReference>
<organism evidence="3 4">
    <name type="scientific">Stylosanthes scabra</name>
    <dbReference type="NCBI Taxonomy" id="79078"/>
    <lineage>
        <taxon>Eukaryota</taxon>
        <taxon>Viridiplantae</taxon>
        <taxon>Streptophyta</taxon>
        <taxon>Embryophyta</taxon>
        <taxon>Tracheophyta</taxon>
        <taxon>Spermatophyta</taxon>
        <taxon>Magnoliopsida</taxon>
        <taxon>eudicotyledons</taxon>
        <taxon>Gunneridae</taxon>
        <taxon>Pentapetalae</taxon>
        <taxon>rosids</taxon>
        <taxon>fabids</taxon>
        <taxon>Fabales</taxon>
        <taxon>Fabaceae</taxon>
        <taxon>Papilionoideae</taxon>
        <taxon>50 kb inversion clade</taxon>
        <taxon>dalbergioids sensu lato</taxon>
        <taxon>Dalbergieae</taxon>
        <taxon>Pterocarpus clade</taxon>
        <taxon>Stylosanthes</taxon>
    </lineage>
</organism>
<feature type="compositionally biased region" description="Polar residues" evidence="2">
    <location>
        <begin position="103"/>
        <end position="113"/>
    </location>
</feature>
<evidence type="ECO:0000313" key="3">
    <source>
        <dbReference type="EMBL" id="MED6189948.1"/>
    </source>
</evidence>
<proteinExistence type="predicted"/>
<reference evidence="3 4" key="1">
    <citation type="journal article" date="2023" name="Plants (Basel)">
        <title>Bridging the Gap: Combining Genomics and Transcriptomics Approaches to Understand Stylosanthes scabra, an Orphan Legume from the Brazilian Caatinga.</title>
        <authorList>
            <person name="Ferreira-Neto J.R.C."/>
            <person name="da Silva M.D."/>
            <person name="Binneck E."/>
            <person name="de Melo N.F."/>
            <person name="da Silva R.H."/>
            <person name="de Melo A.L.T.M."/>
            <person name="Pandolfi V."/>
            <person name="Bustamante F.O."/>
            <person name="Brasileiro-Vidal A.C."/>
            <person name="Benko-Iseppon A.M."/>
        </authorList>
    </citation>
    <scope>NUCLEOTIDE SEQUENCE [LARGE SCALE GENOMIC DNA]</scope>
    <source>
        <tissue evidence="3">Leaves</tissue>
    </source>
</reference>
<dbReference type="Proteomes" id="UP001341840">
    <property type="component" value="Unassembled WGS sequence"/>
</dbReference>
<sequence>MQKAQSQYLEELKSLRTRQDEMVNQQNNFYRQIKREQEKTIKEIEEQIRDWTRNASSREGYCCWAHQQGNPNLVEIPPHKIPDFLQNNVANKKDPYYGALKSDIQQGESSQAADQPPQNPPNP</sequence>
<feature type="coiled-coil region" evidence="1">
    <location>
        <begin position="27"/>
        <end position="54"/>
    </location>
</feature>
<gene>
    <name evidence="3" type="ORF">PIB30_100990</name>
</gene>
<accession>A0ABU6WZV3</accession>
<comment type="caution">
    <text evidence="3">The sequence shown here is derived from an EMBL/GenBank/DDBJ whole genome shotgun (WGS) entry which is preliminary data.</text>
</comment>
<evidence type="ECO:0000256" key="2">
    <source>
        <dbReference type="SAM" id="MobiDB-lite"/>
    </source>
</evidence>
<keyword evidence="1" id="KW-0175">Coiled coil</keyword>
<evidence type="ECO:0000313" key="4">
    <source>
        <dbReference type="Proteomes" id="UP001341840"/>
    </source>
</evidence>
<feature type="region of interest" description="Disordered" evidence="2">
    <location>
        <begin position="96"/>
        <end position="123"/>
    </location>
</feature>
<name>A0ABU6WZV3_9FABA</name>
<evidence type="ECO:0000256" key="1">
    <source>
        <dbReference type="SAM" id="Coils"/>
    </source>
</evidence>